<dbReference type="GeneID" id="19200954"/>
<evidence type="ECO:0000313" key="3">
    <source>
        <dbReference type="Proteomes" id="UP000053558"/>
    </source>
</evidence>
<comment type="caution">
    <text evidence="2">The sequence shown here is derived from an EMBL/GenBank/DDBJ whole genome shotgun (WGS) entry which is preliminary data.</text>
</comment>
<keyword evidence="3" id="KW-1185">Reference proteome</keyword>
<sequence length="208" mass="22850">MPASDTTDSPSPAQAVANPQELRLAQRALTNLLPTSPSSPARNAFEHSDSAVALLQSLVAFYHQERMWVYRTRAHLELALDVMPSPSARQNIYSPSSASSPSQTPSSTTSASISSSTMSTPIKEEPTSPTPISKWMRRKESFGLRLEGIRPVMSGGVSKKRASRPRTGVYLLEQFESMMKTRMESCERISNMVRDANHVPVPVGRHVP</sequence>
<dbReference type="Proteomes" id="UP000053558">
    <property type="component" value="Unassembled WGS sequence"/>
</dbReference>
<dbReference type="OrthoDB" id="3217075at2759"/>
<evidence type="ECO:0000256" key="1">
    <source>
        <dbReference type="SAM" id="MobiDB-lite"/>
    </source>
</evidence>
<organism evidence="2 3">
    <name type="scientific">Coniophora puteana (strain RWD-64-598)</name>
    <name type="common">Brown rot fungus</name>
    <dbReference type="NCBI Taxonomy" id="741705"/>
    <lineage>
        <taxon>Eukaryota</taxon>
        <taxon>Fungi</taxon>
        <taxon>Dikarya</taxon>
        <taxon>Basidiomycota</taxon>
        <taxon>Agaricomycotina</taxon>
        <taxon>Agaricomycetes</taxon>
        <taxon>Agaricomycetidae</taxon>
        <taxon>Boletales</taxon>
        <taxon>Coniophorineae</taxon>
        <taxon>Coniophoraceae</taxon>
        <taxon>Coniophora</taxon>
    </lineage>
</organism>
<feature type="region of interest" description="Disordered" evidence="1">
    <location>
        <begin position="90"/>
        <end position="136"/>
    </location>
</feature>
<feature type="compositionally biased region" description="Low complexity" evidence="1">
    <location>
        <begin position="94"/>
        <end position="121"/>
    </location>
</feature>
<dbReference type="EMBL" id="JH711577">
    <property type="protein sequence ID" value="EIW82313.1"/>
    <property type="molecule type" value="Genomic_DNA"/>
</dbReference>
<protein>
    <submittedName>
        <fullName evidence="2">Uncharacterized protein</fullName>
    </submittedName>
</protein>
<dbReference type="AlphaFoldDB" id="A0A5M3MT22"/>
<dbReference type="OMA" id="WVHHTRA"/>
<proteinExistence type="predicted"/>
<gene>
    <name evidence="2" type="ORF">CONPUDRAFT_136829</name>
</gene>
<dbReference type="RefSeq" id="XP_007768025.1">
    <property type="nucleotide sequence ID" value="XM_007769835.1"/>
</dbReference>
<accession>A0A5M3MT22</accession>
<reference evidence="3" key="1">
    <citation type="journal article" date="2012" name="Science">
        <title>The Paleozoic origin of enzymatic lignin decomposition reconstructed from 31 fungal genomes.</title>
        <authorList>
            <person name="Floudas D."/>
            <person name="Binder M."/>
            <person name="Riley R."/>
            <person name="Barry K."/>
            <person name="Blanchette R.A."/>
            <person name="Henrissat B."/>
            <person name="Martinez A.T."/>
            <person name="Otillar R."/>
            <person name="Spatafora J.W."/>
            <person name="Yadav J.S."/>
            <person name="Aerts A."/>
            <person name="Benoit I."/>
            <person name="Boyd A."/>
            <person name="Carlson A."/>
            <person name="Copeland A."/>
            <person name="Coutinho P.M."/>
            <person name="de Vries R.P."/>
            <person name="Ferreira P."/>
            <person name="Findley K."/>
            <person name="Foster B."/>
            <person name="Gaskell J."/>
            <person name="Glotzer D."/>
            <person name="Gorecki P."/>
            <person name="Heitman J."/>
            <person name="Hesse C."/>
            <person name="Hori C."/>
            <person name="Igarashi K."/>
            <person name="Jurgens J.A."/>
            <person name="Kallen N."/>
            <person name="Kersten P."/>
            <person name="Kohler A."/>
            <person name="Kuees U."/>
            <person name="Kumar T.K.A."/>
            <person name="Kuo A."/>
            <person name="LaButti K."/>
            <person name="Larrondo L.F."/>
            <person name="Lindquist E."/>
            <person name="Ling A."/>
            <person name="Lombard V."/>
            <person name="Lucas S."/>
            <person name="Lundell T."/>
            <person name="Martin R."/>
            <person name="McLaughlin D.J."/>
            <person name="Morgenstern I."/>
            <person name="Morin E."/>
            <person name="Murat C."/>
            <person name="Nagy L.G."/>
            <person name="Nolan M."/>
            <person name="Ohm R.A."/>
            <person name="Patyshakuliyeva A."/>
            <person name="Rokas A."/>
            <person name="Ruiz-Duenas F.J."/>
            <person name="Sabat G."/>
            <person name="Salamov A."/>
            <person name="Samejima M."/>
            <person name="Schmutz J."/>
            <person name="Slot J.C."/>
            <person name="St John F."/>
            <person name="Stenlid J."/>
            <person name="Sun H."/>
            <person name="Sun S."/>
            <person name="Syed K."/>
            <person name="Tsang A."/>
            <person name="Wiebenga A."/>
            <person name="Young D."/>
            <person name="Pisabarro A."/>
            <person name="Eastwood D.C."/>
            <person name="Martin F."/>
            <person name="Cullen D."/>
            <person name="Grigoriev I.V."/>
            <person name="Hibbett D.S."/>
        </authorList>
    </citation>
    <scope>NUCLEOTIDE SEQUENCE [LARGE SCALE GENOMIC DNA]</scope>
    <source>
        <strain evidence="3">RWD-64-598 SS2</strain>
    </source>
</reference>
<name>A0A5M3MT22_CONPW</name>
<dbReference type="KEGG" id="cput:CONPUDRAFT_136829"/>
<evidence type="ECO:0000313" key="2">
    <source>
        <dbReference type="EMBL" id="EIW82313.1"/>
    </source>
</evidence>